<proteinExistence type="predicted"/>
<dbReference type="GO" id="GO:0046917">
    <property type="term" value="F:triphosphoribosyl-dephospho-CoA synthase activity"/>
    <property type="evidence" value="ECO:0007669"/>
    <property type="project" value="InterPro"/>
</dbReference>
<dbReference type="Gene3D" id="1.10.4200.10">
    <property type="entry name" value="Triphosphoribosyl-dephospho-CoA protein"/>
    <property type="match status" value="1"/>
</dbReference>
<evidence type="ECO:0000313" key="1">
    <source>
        <dbReference type="EMBL" id="EWG07343.1"/>
    </source>
</evidence>
<dbReference type="PANTHER" id="PTHR42280:SF1">
    <property type="entry name" value="CITG FAMILY PROTEIN"/>
    <property type="match status" value="1"/>
</dbReference>
<dbReference type="AlphaFoldDB" id="W7KMA1"/>
<gene>
    <name evidence="1" type="ORF">ASUL_05106</name>
</gene>
<keyword evidence="2" id="KW-1185">Reference proteome</keyword>
<comment type="caution">
    <text evidence="1">The sequence shown here is derived from an EMBL/GenBank/DDBJ whole genome shotgun (WGS) entry which is preliminary data.</text>
</comment>
<dbReference type="Pfam" id="PF01874">
    <property type="entry name" value="CitG"/>
    <property type="match status" value="1"/>
</dbReference>
<name>W7KMA1_9CREN</name>
<protein>
    <submittedName>
        <fullName evidence="1">Triphosphoribosyl-dephospho-CoA protein</fullName>
    </submittedName>
</protein>
<dbReference type="Proteomes" id="UP000054284">
    <property type="component" value="Unassembled WGS sequence"/>
</dbReference>
<organism evidence="1 2">
    <name type="scientific">Candidatus Aramenus sulfurataquae</name>
    <dbReference type="NCBI Taxonomy" id="1326980"/>
    <lineage>
        <taxon>Archaea</taxon>
        <taxon>Thermoproteota</taxon>
        <taxon>Thermoprotei</taxon>
        <taxon>Sulfolobales</taxon>
        <taxon>Sulfolobaceae</taxon>
        <taxon>Candidatus Aramenus</taxon>
    </lineage>
</organism>
<accession>W7KMA1</accession>
<evidence type="ECO:0000313" key="2">
    <source>
        <dbReference type="Proteomes" id="UP000054284"/>
    </source>
</evidence>
<dbReference type="PANTHER" id="PTHR42280">
    <property type="entry name" value="CITG FAMILY PROTEIN"/>
    <property type="match status" value="1"/>
</dbReference>
<dbReference type="PATRIC" id="fig|1326980.6.peg.1012"/>
<sequence length="304" mass="34454">MTGELEDTLHQICREASVVLSSSTVIEASVFKPGNASMYQNIRGVRYVDLLLSALISVDSYAQACIRGYNSKRPIYDLLYSSISTAKKMGIDFAIFGTALAHLPLAYSITLSANVSTLIGKASEVMRSLDEKETEWFSKALFLQTPSYLGRLESMDFREMKERLWDVFLYSAREDSLMRNITNNYKYSIEVYEILKEDKCNSLEKDVQSAFIRVLRENPDGLIYRKYGGRAALEVSAYAGRLHECPTDAELHEFNQYLTSKGYNPGSTADIIALGISLYRLEQWYEKTRSSVRLPLPRGCSRLL</sequence>
<dbReference type="InterPro" id="IPR002736">
    <property type="entry name" value="CitG"/>
</dbReference>
<reference evidence="1 2" key="1">
    <citation type="journal article" date="2014" name="Genome Announc.">
        <title>Draft Genome Sequence of the Sulfolobales Archaeon AZ1, Obtained through Metagenomic Analysis of a Mexican Hot Spring.</title>
        <authorList>
            <person name="Servin-Garciduenas L.E."/>
            <person name="Martinez-Romero E."/>
        </authorList>
    </citation>
    <scope>NUCLEOTIDE SEQUENCE [LARGE SCALE GENOMIC DNA]</scope>
    <source>
        <strain evidence="1">AZ1-illumnia</strain>
    </source>
</reference>
<dbReference type="EMBL" id="ASRH01000004">
    <property type="protein sequence ID" value="EWG07343.1"/>
    <property type="molecule type" value="Genomic_DNA"/>
</dbReference>
<dbReference type="GO" id="GO:0005524">
    <property type="term" value="F:ATP binding"/>
    <property type="evidence" value="ECO:0007669"/>
    <property type="project" value="InterPro"/>
</dbReference>